<organism evidence="2 3">
    <name type="scientific">Apiospora rasikravindrae</name>
    <dbReference type="NCBI Taxonomy" id="990691"/>
    <lineage>
        <taxon>Eukaryota</taxon>
        <taxon>Fungi</taxon>
        <taxon>Dikarya</taxon>
        <taxon>Ascomycota</taxon>
        <taxon>Pezizomycotina</taxon>
        <taxon>Sordariomycetes</taxon>
        <taxon>Xylariomycetidae</taxon>
        <taxon>Amphisphaeriales</taxon>
        <taxon>Apiosporaceae</taxon>
        <taxon>Apiospora</taxon>
    </lineage>
</organism>
<gene>
    <name evidence="2" type="ORF">PG993_009891</name>
</gene>
<name>A0ABR1SM16_9PEZI</name>
<keyword evidence="3" id="KW-1185">Reference proteome</keyword>
<proteinExistence type="predicted"/>
<comment type="caution">
    <text evidence="2">The sequence shown here is derived from an EMBL/GenBank/DDBJ whole genome shotgun (WGS) entry which is preliminary data.</text>
</comment>
<evidence type="ECO:0000259" key="1">
    <source>
        <dbReference type="Pfam" id="PF20150"/>
    </source>
</evidence>
<dbReference type="Pfam" id="PF20150">
    <property type="entry name" value="2EXR"/>
    <property type="match status" value="1"/>
</dbReference>
<dbReference type="InterPro" id="IPR045518">
    <property type="entry name" value="2EXR"/>
</dbReference>
<sequence>MGFNYFPLLPPEIRHKIWDTILLSEDFTPSRFFVPSPSGSIYLYHSLRNTTPLLLVNKESRARALRVFHVEVPVYAGSQQSCDEFLEALKFGDEPDKKTKRRAKCAEFRPAVLAKHNTVPRGMLRLSPLIDRMIPQLDNAFLTYGWGIIYRGKHVGSVERSSSMQYSTAEVGQELLEFENDTKSIEEGPDST</sequence>
<reference evidence="2 3" key="1">
    <citation type="submission" date="2023-01" db="EMBL/GenBank/DDBJ databases">
        <title>Analysis of 21 Apiospora genomes using comparative genomics revels a genus with tremendous synthesis potential of carbohydrate active enzymes and secondary metabolites.</title>
        <authorList>
            <person name="Sorensen T."/>
        </authorList>
    </citation>
    <scope>NUCLEOTIDE SEQUENCE [LARGE SCALE GENOMIC DNA]</scope>
    <source>
        <strain evidence="2 3">CBS 33761</strain>
    </source>
</reference>
<evidence type="ECO:0000313" key="2">
    <source>
        <dbReference type="EMBL" id="KAK8034896.1"/>
    </source>
</evidence>
<feature type="domain" description="2EXR" evidence="1">
    <location>
        <begin position="3"/>
        <end position="69"/>
    </location>
</feature>
<dbReference type="Proteomes" id="UP001444661">
    <property type="component" value="Unassembled WGS sequence"/>
</dbReference>
<evidence type="ECO:0000313" key="3">
    <source>
        <dbReference type="Proteomes" id="UP001444661"/>
    </source>
</evidence>
<dbReference type="EMBL" id="JAQQWK010000009">
    <property type="protein sequence ID" value="KAK8034896.1"/>
    <property type="molecule type" value="Genomic_DNA"/>
</dbReference>
<accession>A0ABR1SM16</accession>
<protein>
    <recommendedName>
        <fullName evidence="1">2EXR domain-containing protein</fullName>
    </recommendedName>
</protein>